<gene>
    <name evidence="4" type="ORF">PHACT_07430</name>
</gene>
<dbReference type="EMBL" id="MASR01000001">
    <property type="protein sequence ID" value="OFE12989.1"/>
    <property type="molecule type" value="Genomic_DNA"/>
</dbReference>
<feature type="coiled-coil region" evidence="1">
    <location>
        <begin position="3309"/>
        <end position="3336"/>
    </location>
</feature>
<dbReference type="InterPro" id="IPR012334">
    <property type="entry name" value="Pectin_lyas_fold"/>
</dbReference>
<organism evidence="4 5">
    <name type="scientific">Pseudohongiella acticola</name>
    <dbReference type="NCBI Taxonomy" id="1524254"/>
    <lineage>
        <taxon>Bacteria</taxon>
        <taxon>Pseudomonadati</taxon>
        <taxon>Pseudomonadota</taxon>
        <taxon>Gammaproteobacteria</taxon>
        <taxon>Pseudomonadales</taxon>
        <taxon>Pseudohongiellaceae</taxon>
        <taxon>Pseudohongiella</taxon>
    </lineage>
</organism>
<evidence type="ECO:0000256" key="2">
    <source>
        <dbReference type="SAM" id="SignalP"/>
    </source>
</evidence>
<dbReference type="PANTHER" id="PTHR36220:SF1">
    <property type="entry name" value="GAMMA TUBULIN COMPLEX COMPONENT C-TERMINAL DOMAIN-CONTAINING PROTEIN"/>
    <property type="match status" value="1"/>
</dbReference>
<evidence type="ECO:0000256" key="1">
    <source>
        <dbReference type="SAM" id="Coils"/>
    </source>
</evidence>
<dbReference type="InterPro" id="IPR013517">
    <property type="entry name" value="FG-GAP"/>
</dbReference>
<proteinExistence type="predicted"/>
<feature type="coiled-coil region" evidence="1">
    <location>
        <begin position="3143"/>
        <end position="3279"/>
    </location>
</feature>
<dbReference type="InterPro" id="IPR041248">
    <property type="entry name" value="YDG"/>
</dbReference>
<dbReference type="Proteomes" id="UP000175669">
    <property type="component" value="Unassembled WGS sequence"/>
</dbReference>
<dbReference type="Pfam" id="PF05860">
    <property type="entry name" value="TPS"/>
    <property type="match status" value="1"/>
</dbReference>
<keyword evidence="5" id="KW-1185">Reference proteome</keyword>
<sequence>MPPKQFKRLELAVAICAASLTMHASRAQDLPQGADVGHGKVSIDVQGQHMAIQQDSQYGIVNWDSFSIGAGYHVNFDNGSGATLNRVTGTDVSSIYGELTASGSVFLLNSNGIVIGKGGRVLTGGHFIGSTLDITDTDFLDGGGFTLSGESLGGVTNLGRISSSGGNVLLAGYTVDNRGDINASQGHAGLAAGTRVDVLTDTSWARGAFAVKLGERDNSVSNEGRINAMVAELRTHNGNIYALAGNNSGLIQATGVRSEGGKVFLTAGDGTVQSSGTIAAINADGSGGDIEINAQAIENFGGVQDVSGSSGGRIELTAESIITDTLMHADGLDGNGGLITLEAEHEALLTSAGTISARGTIAGGEVVVDAGTGKTLLSGTINVSGRLQGGRASLWGNSVSMFGGNIAAEGSALGGEVYLGGGWQGDSIWQNTPLLAVANSRSTYISDTSHISVDAGLLGKGGTVVAWSDGVTQFAGTITARGGLRGGNGGRVETSGLQGLGVDGNVDASARAAYGINGAWLLDPKNITIIESAAPLEEFQRVLSEPGFIPTSTSSWNFGQDVDISGNTFIVSTDDRTSGGRSSGGVYVFEDGMFKATLTSGLSSAVRFGKTIAIAGDFVAVSAPGDNQTVQNTANQQRGSISFFHRGNGWKNGTQSLVSKQYNPYSKQSNDFSSDDWGAALVGAKFSGTAYFYISNPLADPNSVNGQDAGTVHVYGCYSSTNCGAAGEFTAVERVADQRYGTTLAADGDVVVIGSTKSYHPTIPANQLDVFVGFNRLNLTVTDFSNITSFDVDDRTLVVNAGNNFRQFDLSVGDSGTQAQQSAAWTIANPGTGNWSGNHIAVSGDSLLVENAFTSGGLSHAIYQRPTAGWGACAETGCTQGLAVNLSGLHPYAIALDGDLSIIGQKDWASPVVQAGRINTFTRHNGNWAYGDTYGTTRLNYSTEFGQSVAIDGDTWVVGDPGVAHNVTFEGAAYIFENGSLAARLGRRYQRIISGSSYNFGLDVGINGSTVAVISPGDAYIFEKGAGWKNGNTNLTGYKFFGSNTVNSLSLDNNLMAVGFTHQSKSTPGQVKLFQNSGAGWQSALDNAIASLTPSTSQNSDGFGIDVALDGNTLLVGQASTDNSITQRGFIFENNSNDWSTAAETILNRGLGASNDLASGLFGGSVALDGNLAVVGFGTQFGNIQQSSTTGAYVFDKQGSWAASSQPAARLQVNHSGFGAAVAVDNGLVGVSAFPGSSSVGGAVYLFDKQGGWQDGSNNMIATLAAANGGGSDSSSIGFSLAISGDRVVSGGTPASISSSTPWRAAYRYQGPFQFGRRFAFGNQPGDTLSLKASSLAGALSLGTDVRLQANNDINVVDAITVNNPGGDGGKLTLEAGRSILVNASITTDNGDLHLLAGSPSANATYRDSGEARVLVGTDSSNNSATLNLGTGSVLINAPDRFENRALTNNIFRFDATNPGVFRVFSKTPENTGAISPSNLRNDLDITGRDFVHYNRAFDVSNPIPDNLPAGSGFFYTVRPSVQVSVGDATITFGDEADTTLKLDSATLDGNDIDAAAWGITPTSLTSVVLAGPADSVGTTAGGFAEVGSYTNGLVATVRQNATTGSLFGLDVTAGEAGDLTVTKKPIRAIIDNVTREYGTANPAFTFTFMNLLDDGDGLVAGDTATVFDTPLSVTTDAVLNTDVRAQPFDLVAAGGLDNNYDVTLVDGLLTIVQKQLQVGGLSIADRVYDATINASLVGNASISPLAGDDISLGGTLTATASFADKQAGNNKPVSISGLQLNGADAANYTLVLPGLTANITALALNPMGLTAADRIYDGTTQVDLSGAATIEGLDGDDLSLNGTLSGSFSDKHAGSNKPVMLAGLSLAGTDASNYTLNLNGSVFATISRRDLQVTGLTGQNKIYDGTLAAITNGTASIAALGGDTVTLGGSGLFQFADRHVGADKTISASGFTLSGIDAGNYTLLQPTGLSANITARDLVITGLSVLDRIYDGTATAQLNGTALISALGGDDINLQGDGSALFIDKHAGTDKTVSISGFTLSGAQANNYTLLQPTGLNADILARPLTVSGLSVSNRVYDGTTTVSASGDAVFGGTVDGDDMILDSSAYSLSFLDKHAGTNKKVRIDGITLSGSDAGNYDATDAGLMASVSQRQLDLRDVNVADKVYDSTTTASLTGGYIFGVLDGDAVDLDTNVRFGSFADKHTGQNKTVAVGGYSLTGADAANYGINPLSLSASITPFTLNIAGLTGDKVYDGNVATTLQHSGLDAAFVGDDVELDDSAVSASYADKHAGTDKAVTLSGSFSLNGNDAGNYTLNLPNALTGSVSKRNITVDGLTIADKVYDGTSVAQISGTGTFGGTIAGDDLAIDVGEVELEFADKNAGNNKPVAMSGVTFSGADADNYSAATPTGLTASITPKALTVAGISASDKVYDLTTSVVLTGNGVLDGQISGDQVTLDESARSGNFADRHAGEDKTVSVSGLALAGTDSGNYRISPISGITANITPANVLLTGLAGEARVYDATTLVSLTGQGTLDFGTLGTLKNIQDDLALSGTAIANMKDKHVGDDKVLTVSGISLGGLDAGNFNLILPTGLTASITPLTVKVTGIAAQNKIYDANNRASLSGTPAAAFKVGDNVSIAGSPAITFSSQNVGTHNVIARGFALSGVDASNYILQQPDPLSASISPFELALNGVIANDKVYDGTTLAPLSGSLSVTALGSDTLSVSGQPVASFASKNVGDSLPVTITGISLAGTNSGNYRLRVPELQASITPRTVSVTGIVAEDKIYDGNVTATFSGSASLANRVGGDDVGFDASLLSGSFRNKNVGNGKLVSVEGGGLSGADAGNYRLQLPGSLTAAITPKSLSISGVAAEDREYNGDTSVAVSGGVLAGLIAGDNVQLSSAGVSGALADPDAGSNKPVTVSGFLLSGADFTNYTLAPLQDVTVDIRQRLLQIAGVQVADKFFDGNTSATVSGGNLQGVLSGDDVGLIGSQISGQFADPGVGDGKPVILEGFQLTGGDSANYTLGGTPTASGNIKRELQLITDVVPPEVLRAQANNDLETQRATLTAMANSQADAVTVVEYEAAAASTFQSVTTAPVNNLILSTPPTQRDSFTQAYTAAAQAMQQRQQEYVQLEAGYRSEARYLKSLTQNFNQAQRDIQVASALIPTIESSLASASAVLTDIDANLAEIQEARERLDEYTRLEQEALNTGRGAEAAQYRELQAGLQELIDQEDEILQQREETEQLIAAQQQELETTQLSIAELQAQSDILSQEMNDTEIEVQLAAERASALRNGIAEASEEMESARVAGAAAYEQRAANLAQSRQEAESKLNSLQAVVSSDLAQRTAASLVDTDPVVVATLAGREQATAAKNAVGDTISQTLGAGALNYAEQLAQQASSGQGLDVNPQQLRDGLVSSVPELNQLQTQYQNAMASQQSALSSIEDLFVAGPLAAVQIFGTGTGQADSAPMVVAARQRMNNRIAQLAGVDLSTVPEVDASGNVLPLVERIALGMLATQGATNLAAAANPGSAAAGYQARIDAAVGREFGITPTQALNDPNAAIGTAVDLVPTDRGSAIDLAEQMAVARVRLDGALQDAAMQEAAAQDPTGTLVEVNNIEVAAEQAFADTYGQTPEEMLISYINGQADAARAADTPEEMLELYLQNNMPQAAMARDVITGMQEGRSPEELLAMVASGSTGGRNSPLSINNTGDAATAGRTGLAMQDAAITQAEVADRTGTLRAVNDVRGAVDAEFAAVFGGSPEELALNALEDPEAAAGQLLALGEDLFSNPEGATLEAVNIVGTGAVSAANSALSTARNQLEVLAGPLGGVGEAMTTIADWGGDIVGGAIDFAGDLFGFGGGGPSDAEIAAAQAFVAQQAQVAAMEQQQAEDQAIMAYLQQAQAVAESKYRLAVGVEKAKDQVSQYVLNAKVESNRQQEYEVTRQASNEVIREYVQNNLEQEAGAAQRQVQALSGGPEELAARADAWRAGT</sequence>
<evidence type="ECO:0000313" key="5">
    <source>
        <dbReference type="Proteomes" id="UP000175669"/>
    </source>
</evidence>
<name>A0A1E8CKM7_9GAMM</name>
<feature type="domain" description="Filamentous haemagglutinin FhaB/tRNA nuclease CdiA-like TPS" evidence="3">
    <location>
        <begin position="27"/>
        <end position="138"/>
    </location>
</feature>
<feature type="signal peptide" evidence="2">
    <location>
        <begin position="1"/>
        <end position="24"/>
    </location>
</feature>
<dbReference type="InterPro" id="IPR041286">
    <property type="entry name" value="MBG_2"/>
</dbReference>
<dbReference type="InterPro" id="IPR011050">
    <property type="entry name" value="Pectin_lyase_fold/virulence"/>
</dbReference>
<dbReference type="SUPFAM" id="SSF51126">
    <property type="entry name" value="Pectin lyase-like"/>
    <property type="match status" value="1"/>
</dbReference>
<dbReference type="Pfam" id="PF18676">
    <property type="entry name" value="MBG_2"/>
    <property type="match status" value="1"/>
</dbReference>
<evidence type="ECO:0000259" key="3">
    <source>
        <dbReference type="SMART" id="SM00912"/>
    </source>
</evidence>
<dbReference type="STRING" id="1524254.PHACT_07430"/>
<dbReference type="Gene3D" id="2.160.20.10">
    <property type="entry name" value="Single-stranded right-handed beta-helix, Pectin lyase-like"/>
    <property type="match status" value="2"/>
</dbReference>
<feature type="chain" id="PRO_5009212219" description="Filamentous haemagglutinin FhaB/tRNA nuclease CdiA-like TPS domain-containing protein" evidence="2">
    <location>
        <begin position="25"/>
        <end position="3988"/>
    </location>
</feature>
<dbReference type="InterPro" id="IPR008638">
    <property type="entry name" value="FhaB/CdiA-like_TPS"/>
</dbReference>
<keyword evidence="2" id="KW-0732">Signal</keyword>
<dbReference type="OrthoDB" id="218680at2"/>
<dbReference type="PANTHER" id="PTHR36220">
    <property type="entry name" value="UNNAMED PRODUCT"/>
    <property type="match status" value="1"/>
</dbReference>
<keyword evidence="1" id="KW-0175">Coiled coil</keyword>
<protein>
    <recommendedName>
        <fullName evidence="3">Filamentous haemagglutinin FhaB/tRNA nuclease CdiA-like TPS domain-containing protein</fullName>
    </recommendedName>
</protein>
<dbReference type="SMART" id="SM00912">
    <property type="entry name" value="Haemagg_act"/>
    <property type="match status" value="1"/>
</dbReference>
<comment type="caution">
    <text evidence="4">The sequence shown here is derived from an EMBL/GenBank/DDBJ whole genome shotgun (WGS) entry which is preliminary data.</text>
</comment>
<dbReference type="RefSeq" id="WP_070116598.1">
    <property type="nucleotide sequence ID" value="NZ_MASR01000001.1"/>
</dbReference>
<reference evidence="5" key="1">
    <citation type="submission" date="2016-07" db="EMBL/GenBank/DDBJ databases">
        <authorList>
            <person name="Florea S."/>
            <person name="Webb J.S."/>
            <person name="Jaromczyk J."/>
            <person name="Schardl C.L."/>
        </authorList>
    </citation>
    <scope>NUCLEOTIDE SEQUENCE [LARGE SCALE GENOMIC DNA]</scope>
    <source>
        <strain evidence="5">KCTC 42131</strain>
    </source>
</reference>
<dbReference type="NCBIfam" id="TIGR01901">
    <property type="entry name" value="adhes_NPXG"/>
    <property type="match status" value="1"/>
</dbReference>
<dbReference type="Pfam" id="PF18657">
    <property type="entry name" value="YDG"/>
    <property type="match status" value="15"/>
</dbReference>
<accession>A0A1E8CKM7</accession>
<evidence type="ECO:0000313" key="4">
    <source>
        <dbReference type="EMBL" id="OFE12989.1"/>
    </source>
</evidence>
<dbReference type="Pfam" id="PF14312">
    <property type="entry name" value="FG-GAP_2"/>
    <property type="match status" value="2"/>
</dbReference>